<evidence type="ECO:0000313" key="14">
    <source>
        <dbReference type="Proteomes" id="UP000694568"/>
    </source>
</evidence>
<feature type="domain" description="C2H2-type" evidence="12">
    <location>
        <begin position="396"/>
        <end position="423"/>
    </location>
</feature>
<dbReference type="FunFam" id="3.30.160.60:FF:000624">
    <property type="entry name" value="zinc finger protein 697"/>
    <property type="match status" value="1"/>
</dbReference>
<keyword evidence="3" id="KW-0677">Repeat</keyword>
<comment type="subcellular location">
    <subcellularLocation>
        <location evidence="1">Nucleus</location>
    </subcellularLocation>
</comment>
<feature type="domain" description="C2H2-type" evidence="12">
    <location>
        <begin position="424"/>
        <end position="451"/>
    </location>
</feature>
<evidence type="ECO:0000256" key="3">
    <source>
        <dbReference type="ARBA" id="ARBA00022737"/>
    </source>
</evidence>
<dbReference type="Proteomes" id="UP000694568">
    <property type="component" value="Unplaced"/>
</dbReference>
<name>A0A8C9X215_SANLU</name>
<evidence type="ECO:0000256" key="7">
    <source>
        <dbReference type="ARBA" id="ARBA00023125"/>
    </source>
</evidence>
<dbReference type="PROSITE" id="PS00028">
    <property type="entry name" value="ZINC_FINGER_C2H2_1"/>
    <property type="match status" value="6"/>
</dbReference>
<keyword evidence="5" id="KW-0862">Zinc</keyword>
<evidence type="ECO:0000256" key="9">
    <source>
        <dbReference type="ARBA" id="ARBA00023242"/>
    </source>
</evidence>
<feature type="region of interest" description="Disordered" evidence="11">
    <location>
        <begin position="119"/>
        <end position="181"/>
    </location>
</feature>
<dbReference type="GO" id="GO:0008270">
    <property type="term" value="F:zinc ion binding"/>
    <property type="evidence" value="ECO:0007669"/>
    <property type="project" value="UniProtKB-KW"/>
</dbReference>
<keyword evidence="2" id="KW-0479">Metal-binding</keyword>
<evidence type="ECO:0000313" key="13">
    <source>
        <dbReference type="Ensembl" id="ENSSLUP00000003942.1"/>
    </source>
</evidence>
<dbReference type="AlphaFoldDB" id="A0A8C9X215"/>
<evidence type="ECO:0000256" key="6">
    <source>
        <dbReference type="ARBA" id="ARBA00023015"/>
    </source>
</evidence>
<evidence type="ECO:0000256" key="11">
    <source>
        <dbReference type="SAM" id="MobiDB-lite"/>
    </source>
</evidence>
<feature type="compositionally biased region" description="Basic and acidic residues" evidence="11">
    <location>
        <begin position="142"/>
        <end position="171"/>
    </location>
</feature>
<dbReference type="GO" id="GO:0005634">
    <property type="term" value="C:nucleus"/>
    <property type="evidence" value="ECO:0007669"/>
    <property type="project" value="UniProtKB-SubCell"/>
</dbReference>
<dbReference type="GeneTree" id="ENSGT00940000153582"/>
<gene>
    <name evidence="13" type="primary">si:zfos-932h1.3</name>
</gene>
<dbReference type="SMART" id="SM00355">
    <property type="entry name" value="ZnF_C2H2"/>
    <property type="match status" value="6"/>
</dbReference>
<reference evidence="13" key="1">
    <citation type="submission" date="2025-08" db="UniProtKB">
        <authorList>
            <consortium name="Ensembl"/>
        </authorList>
    </citation>
    <scope>IDENTIFICATION</scope>
</reference>
<feature type="domain" description="C2H2-type" evidence="12">
    <location>
        <begin position="368"/>
        <end position="395"/>
    </location>
</feature>
<evidence type="ECO:0000256" key="5">
    <source>
        <dbReference type="ARBA" id="ARBA00022833"/>
    </source>
</evidence>
<dbReference type="FunFam" id="3.30.160.60:FF:000139">
    <property type="entry name" value="zinc finger protein 1 homolog"/>
    <property type="match status" value="1"/>
</dbReference>
<dbReference type="FunFam" id="3.30.160.60:FF:001485">
    <property type="entry name" value="Krueppel-related zinc finger protein"/>
    <property type="match status" value="1"/>
</dbReference>
<sequence length="554" mass="62301">MSALSIPPSQKTNISVGLESIHNYANVLNPVTLVGTDQYSVVAVYTEVEVGASEVDQEMIESAEVQLQTDFYEEEIVSADNAGCEEATSSRAEETSETVDVAKALETLTKTFALRKESLGQDVPTGKSNDSSLNDELGNAPDEGKTHDGQETSDEKTDEKQGNVEEVKEDFQPEGVESNMDSWADLKGDRESFSVHEEMTDVPSEDPVSETQQSPSSANVRRSTRLQMKTPVRTEVYSTLSGAKFTPSPSSTDEIFTSIKLFPKRNTEESKAEQSDNQSNAPQSQSRQKALACETCGKTFTRSSDVRRHQLTHTGERPFCCSRCDRTFQHSWDLAKHESKHHGVCGEGFDSLLARSQHRQMHQVKSQFKCPHCEKTYTRRSDVKRHLSTHTGERPYQCNQCSKRFSLRFMLMKHLRVHTGERPFQCSHCPKRFTLVSVLARHERMHTGEKPFLCSQCGKGFLSQGELSKHHRSHVDDRPYSCKPASCSHTGPRRCEPNSSAVFHLTSQDPCPVMWRANQPQALTPYCFSHRLISHRIQRKYALTFPMSLSQEGP</sequence>
<evidence type="ECO:0000256" key="4">
    <source>
        <dbReference type="ARBA" id="ARBA00022771"/>
    </source>
</evidence>
<dbReference type="InterPro" id="IPR013087">
    <property type="entry name" value="Znf_C2H2_type"/>
</dbReference>
<accession>A0A8C9X215</accession>
<dbReference type="GO" id="GO:0043565">
    <property type="term" value="F:sequence-specific DNA binding"/>
    <property type="evidence" value="ECO:0007669"/>
    <property type="project" value="TreeGrafter"/>
</dbReference>
<evidence type="ECO:0000256" key="8">
    <source>
        <dbReference type="ARBA" id="ARBA00023163"/>
    </source>
</evidence>
<dbReference type="PROSITE" id="PS50157">
    <property type="entry name" value="ZINC_FINGER_C2H2_2"/>
    <property type="match status" value="6"/>
</dbReference>
<dbReference type="PANTHER" id="PTHR24408">
    <property type="entry name" value="ZINC FINGER PROTEIN"/>
    <property type="match status" value="1"/>
</dbReference>
<feature type="compositionally biased region" description="Polar residues" evidence="11">
    <location>
        <begin position="275"/>
        <end position="288"/>
    </location>
</feature>
<keyword evidence="4 10" id="KW-0863">Zinc-finger</keyword>
<protein>
    <submittedName>
        <fullName evidence="13">Si:zfos-932h1.3</fullName>
    </submittedName>
</protein>
<keyword evidence="9" id="KW-0539">Nucleus</keyword>
<evidence type="ECO:0000256" key="2">
    <source>
        <dbReference type="ARBA" id="ARBA00022723"/>
    </source>
</evidence>
<dbReference type="SUPFAM" id="SSF57667">
    <property type="entry name" value="beta-beta-alpha zinc fingers"/>
    <property type="match status" value="4"/>
</dbReference>
<dbReference type="Gene3D" id="3.30.160.60">
    <property type="entry name" value="Classic Zinc Finger"/>
    <property type="match status" value="6"/>
</dbReference>
<dbReference type="FunFam" id="3.30.160.60:FF:001498">
    <property type="entry name" value="Zinc finger protein 404"/>
    <property type="match status" value="1"/>
</dbReference>
<evidence type="ECO:0000256" key="10">
    <source>
        <dbReference type="PROSITE-ProRule" id="PRU00042"/>
    </source>
</evidence>
<feature type="domain" description="C2H2-type" evidence="12">
    <location>
        <begin position="291"/>
        <end position="318"/>
    </location>
</feature>
<reference evidence="13" key="2">
    <citation type="submission" date="2025-09" db="UniProtKB">
        <authorList>
            <consortium name="Ensembl"/>
        </authorList>
    </citation>
    <scope>IDENTIFICATION</scope>
</reference>
<feature type="compositionally biased region" description="Basic and acidic residues" evidence="11">
    <location>
        <begin position="265"/>
        <end position="274"/>
    </location>
</feature>
<dbReference type="Pfam" id="PF00096">
    <property type="entry name" value="zf-C2H2"/>
    <property type="match status" value="4"/>
</dbReference>
<dbReference type="InterPro" id="IPR036236">
    <property type="entry name" value="Znf_C2H2_sf"/>
</dbReference>
<proteinExistence type="predicted"/>
<feature type="compositionally biased region" description="Polar residues" evidence="11">
    <location>
        <begin position="209"/>
        <end position="227"/>
    </location>
</feature>
<evidence type="ECO:0000256" key="1">
    <source>
        <dbReference type="ARBA" id="ARBA00004123"/>
    </source>
</evidence>
<feature type="domain" description="C2H2-type" evidence="12">
    <location>
        <begin position="452"/>
        <end position="479"/>
    </location>
</feature>
<feature type="domain" description="C2H2-type" evidence="12">
    <location>
        <begin position="319"/>
        <end position="343"/>
    </location>
</feature>
<keyword evidence="7" id="KW-0238">DNA-binding</keyword>
<keyword evidence="6" id="KW-0805">Transcription regulation</keyword>
<dbReference type="GO" id="GO:0000981">
    <property type="term" value="F:DNA-binding transcription factor activity, RNA polymerase II-specific"/>
    <property type="evidence" value="ECO:0007669"/>
    <property type="project" value="TreeGrafter"/>
</dbReference>
<dbReference type="PANTHER" id="PTHR24408:SF58">
    <property type="entry name" value="TRANSCRIPTION FACTOR (TFIIIA), PUTATIVE (AFU_ORTHOLOGUE AFUA_1G05150)-RELATED"/>
    <property type="match status" value="1"/>
</dbReference>
<evidence type="ECO:0000259" key="12">
    <source>
        <dbReference type="PROSITE" id="PS50157"/>
    </source>
</evidence>
<organism evidence="13 14">
    <name type="scientific">Sander lucioperca</name>
    <name type="common">Pike-perch</name>
    <name type="synonym">Perca lucioperca</name>
    <dbReference type="NCBI Taxonomy" id="283035"/>
    <lineage>
        <taxon>Eukaryota</taxon>
        <taxon>Metazoa</taxon>
        <taxon>Chordata</taxon>
        <taxon>Craniata</taxon>
        <taxon>Vertebrata</taxon>
        <taxon>Euteleostomi</taxon>
        <taxon>Actinopterygii</taxon>
        <taxon>Neopterygii</taxon>
        <taxon>Teleostei</taxon>
        <taxon>Neoteleostei</taxon>
        <taxon>Acanthomorphata</taxon>
        <taxon>Eupercaria</taxon>
        <taxon>Perciformes</taxon>
        <taxon>Percoidei</taxon>
        <taxon>Percidae</taxon>
        <taxon>Luciopercinae</taxon>
        <taxon>Sander</taxon>
    </lineage>
</organism>
<feature type="region of interest" description="Disordered" evidence="11">
    <location>
        <begin position="265"/>
        <end position="288"/>
    </location>
</feature>
<keyword evidence="8" id="KW-0804">Transcription</keyword>
<dbReference type="Ensembl" id="ENSSLUT00000004066.1">
    <property type="protein sequence ID" value="ENSSLUP00000003942.1"/>
    <property type="gene ID" value="ENSSLUG00000001721.1"/>
</dbReference>
<feature type="region of interest" description="Disordered" evidence="11">
    <location>
        <begin position="193"/>
        <end position="233"/>
    </location>
</feature>
<keyword evidence="14" id="KW-1185">Reference proteome</keyword>